<dbReference type="PANTHER" id="PTHR23089">
    <property type="entry name" value="HISTIDINE TRIAD HIT PROTEIN"/>
    <property type="match status" value="1"/>
</dbReference>
<dbReference type="SUPFAM" id="SSF54197">
    <property type="entry name" value="HIT-like"/>
    <property type="match status" value="1"/>
</dbReference>
<dbReference type="PROSITE" id="PS51084">
    <property type="entry name" value="HIT_2"/>
    <property type="match status" value="1"/>
</dbReference>
<dbReference type="AlphaFoldDB" id="A0A6P7TDG2"/>
<dbReference type="Proteomes" id="UP000515154">
    <property type="component" value="Linkage group LG21"/>
</dbReference>
<protein>
    <submittedName>
        <fullName evidence="6 7">Uncharacterized HIT-like protein Synpcc7942_1390</fullName>
    </submittedName>
</protein>
<dbReference type="InterPro" id="IPR011146">
    <property type="entry name" value="HIT-like"/>
</dbReference>
<dbReference type="PROSITE" id="PS00892">
    <property type="entry name" value="HIT_1"/>
    <property type="match status" value="1"/>
</dbReference>
<organism evidence="5 6">
    <name type="scientific">Octopus sinensis</name>
    <name type="common">East Asian common octopus</name>
    <dbReference type="NCBI Taxonomy" id="2607531"/>
    <lineage>
        <taxon>Eukaryota</taxon>
        <taxon>Metazoa</taxon>
        <taxon>Spiralia</taxon>
        <taxon>Lophotrochozoa</taxon>
        <taxon>Mollusca</taxon>
        <taxon>Cephalopoda</taxon>
        <taxon>Coleoidea</taxon>
        <taxon>Octopodiformes</taxon>
        <taxon>Octopoda</taxon>
        <taxon>Incirrata</taxon>
        <taxon>Octopodidae</taxon>
        <taxon>Octopus</taxon>
    </lineage>
</organism>
<dbReference type="InterPro" id="IPR019808">
    <property type="entry name" value="Histidine_triad_CS"/>
</dbReference>
<dbReference type="RefSeq" id="XP_029649125.1">
    <property type="nucleotide sequence ID" value="XM_029793265.2"/>
</dbReference>
<accession>A0A6P7TDG2</accession>
<dbReference type="Gene3D" id="3.30.428.10">
    <property type="entry name" value="HIT-like"/>
    <property type="match status" value="1"/>
</dbReference>
<dbReference type="RefSeq" id="XP_036367679.1">
    <property type="nucleotide sequence ID" value="XM_036511786.1"/>
</dbReference>
<feature type="domain" description="HIT" evidence="4">
    <location>
        <begin position="63"/>
        <end position="171"/>
    </location>
</feature>
<proteinExistence type="predicted"/>
<dbReference type="Pfam" id="PF01230">
    <property type="entry name" value="HIT"/>
    <property type="match status" value="1"/>
</dbReference>
<evidence type="ECO:0000313" key="5">
    <source>
        <dbReference type="Proteomes" id="UP000515154"/>
    </source>
</evidence>
<dbReference type="CDD" id="cd01276">
    <property type="entry name" value="PKCI_related"/>
    <property type="match status" value="1"/>
</dbReference>
<evidence type="ECO:0000313" key="8">
    <source>
        <dbReference type="RefSeq" id="XP_029649127.1"/>
    </source>
</evidence>
<keyword evidence="5" id="KW-1185">Reference proteome</keyword>
<name>A0A6P7TDG2_9MOLL</name>
<dbReference type="InterPro" id="IPR001310">
    <property type="entry name" value="Histidine_triad_HIT"/>
</dbReference>
<evidence type="ECO:0000313" key="6">
    <source>
        <dbReference type="RefSeq" id="XP_029649124.1"/>
    </source>
</evidence>
<evidence type="ECO:0000256" key="3">
    <source>
        <dbReference type="PROSITE-ProRule" id="PRU00464"/>
    </source>
</evidence>
<dbReference type="FunFam" id="3.30.428.10:FF:000005">
    <property type="entry name" value="Histidine triad nucleotide-binding protein 1"/>
    <property type="match status" value="1"/>
</dbReference>
<evidence type="ECO:0000256" key="2">
    <source>
        <dbReference type="PIRSR" id="PIRSR601310-3"/>
    </source>
</evidence>
<feature type="active site" description="Tele-AMP-histidine intermediate" evidence="1">
    <location>
        <position position="157"/>
    </location>
</feature>
<dbReference type="RefSeq" id="XP_029649127.1">
    <property type="nucleotide sequence ID" value="XM_029793267.2"/>
</dbReference>
<feature type="short sequence motif" description="Histidine triad motif" evidence="2 3">
    <location>
        <begin position="155"/>
        <end position="159"/>
    </location>
</feature>
<gene>
    <name evidence="6 7 8 9" type="primary">LOC115222884</name>
</gene>
<evidence type="ECO:0000313" key="9">
    <source>
        <dbReference type="RefSeq" id="XP_036367679.1"/>
    </source>
</evidence>
<dbReference type="InterPro" id="IPR036265">
    <property type="entry name" value="HIT-like_sf"/>
</dbReference>
<evidence type="ECO:0000313" key="7">
    <source>
        <dbReference type="RefSeq" id="XP_029649125.1"/>
    </source>
</evidence>
<evidence type="ECO:0000259" key="4">
    <source>
        <dbReference type="PROSITE" id="PS51084"/>
    </source>
</evidence>
<dbReference type="KEGG" id="osn:115222884"/>
<dbReference type="PRINTS" id="PR00332">
    <property type="entry name" value="HISTRIAD"/>
</dbReference>
<evidence type="ECO:0000256" key="1">
    <source>
        <dbReference type="PIRSR" id="PIRSR601310-1"/>
    </source>
</evidence>
<dbReference type="GO" id="GO:0003824">
    <property type="term" value="F:catalytic activity"/>
    <property type="evidence" value="ECO:0007669"/>
    <property type="project" value="InterPro"/>
</dbReference>
<reference evidence="6 7" key="1">
    <citation type="submission" date="2025-08" db="UniProtKB">
        <authorList>
            <consortium name="RefSeq"/>
        </authorList>
    </citation>
    <scope>IDENTIFICATION</scope>
</reference>
<dbReference type="RefSeq" id="XP_029649124.1">
    <property type="nucleotide sequence ID" value="XM_029793264.2"/>
</dbReference>
<sequence length="171" mass="18919">MLWTRLCLSSVVARSYIFKYSITSAISSLTFFTAQAYSTAAPTDEVNKAQHAVKTYKNQGPTIFSKIIDKSIPAKILYEDDKCMAFSDVQPQAPVHFLVIPRKPIPTLSDADAEDQMLLGHLLFVAKKVAAQQKLDNGFRVVINNGVDGAQSVYHLHIHVLGGRQMTWPPG</sequence>